<dbReference type="AlphaFoldDB" id="A0AAD7MKK8"/>
<protein>
    <submittedName>
        <fullName evidence="2">Uncharacterized protein</fullName>
    </submittedName>
</protein>
<evidence type="ECO:0000313" key="3">
    <source>
        <dbReference type="Proteomes" id="UP001215598"/>
    </source>
</evidence>
<name>A0AAD7MKK8_9AGAR</name>
<sequence>MAQTSWNINWDVPNTPAPRRNPLSSATNRTPALLHPRHLSLEPGPPHGATLQPTHFYSTPIQFSSVGTPETPFSYSPRRKRKHVEVDENTPASLGSEISGPSAKRQKRASPRTTSQKIEAVLHAIKEQNWTFPSFLYHLFQTKDGKGKPISRSTVHAQTVSRFLSGRSENSVSDILAAWMASPDGRIPAHSPNRSLMYSTSIPYTTIKPVRAALTSFATQIIGKKVACEAESAVHISSGLHVSIGPNSKHPETQLQRHHIGAETIPLVRSAIQKHQPVTVFLCNNIAMRRPRTRAGVVLLRKTRPPAMVITHAVAAMNFCRSETANLLPLARGILYFGSSAPVELMNYNCRIGSMPAPQTTRRSMIALSNEEANATKAHGADPDTAGFLLVDNCQNYT</sequence>
<organism evidence="2 3">
    <name type="scientific">Mycena metata</name>
    <dbReference type="NCBI Taxonomy" id="1033252"/>
    <lineage>
        <taxon>Eukaryota</taxon>
        <taxon>Fungi</taxon>
        <taxon>Dikarya</taxon>
        <taxon>Basidiomycota</taxon>
        <taxon>Agaricomycotina</taxon>
        <taxon>Agaricomycetes</taxon>
        <taxon>Agaricomycetidae</taxon>
        <taxon>Agaricales</taxon>
        <taxon>Marasmiineae</taxon>
        <taxon>Mycenaceae</taxon>
        <taxon>Mycena</taxon>
    </lineage>
</organism>
<feature type="region of interest" description="Disordered" evidence="1">
    <location>
        <begin position="60"/>
        <end position="115"/>
    </location>
</feature>
<gene>
    <name evidence="2" type="ORF">B0H16DRAFT_1896324</name>
</gene>
<comment type="caution">
    <text evidence="2">The sequence shown here is derived from an EMBL/GenBank/DDBJ whole genome shotgun (WGS) entry which is preliminary data.</text>
</comment>
<reference evidence="2" key="1">
    <citation type="submission" date="2023-03" db="EMBL/GenBank/DDBJ databases">
        <title>Massive genome expansion in bonnet fungi (Mycena s.s.) driven by repeated elements and novel gene families across ecological guilds.</title>
        <authorList>
            <consortium name="Lawrence Berkeley National Laboratory"/>
            <person name="Harder C.B."/>
            <person name="Miyauchi S."/>
            <person name="Viragh M."/>
            <person name="Kuo A."/>
            <person name="Thoen E."/>
            <person name="Andreopoulos B."/>
            <person name="Lu D."/>
            <person name="Skrede I."/>
            <person name="Drula E."/>
            <person name="Henrissat B."/>
            <person name="Morin E."/>
            <person name="Kohler A."/>
            <person name="Barry K."/>
            <person name="LaButti K."/>
            <person name="Morin E."/>
            <person name="Salamov A."/>
            <person name="Lipzen A."/>
            <person name="Mereny Z."/>
            <person name="Hegedus B."/>
            <person name="Baldrian P."/>
            <person name="Stursova M."/>
            <person name="Weitz H."/>
            <person name="Taylor A."/>
            <person name="Grigoriev I.V."/>
            <person name="Nagy L.G."/>
            <person name="Martin F."/>
            <person name="Kauserud H."/>
        </authorList>
    </citation>
    <scope>NUCLEOTIDE SEQUENCE</scope>
    <source>
        <strain evidence="2">CBHHK182m</strain>
    </source>
</reference>
<accession>A0AAD7MKK8</accession>
<dbReference type="EMBL" id="JARKIB010000226">
    <property type="protein sequence ID" value="KAJ7721764.1"/>
    <property type="molecule type" value="Genomic_DNA"/>
</dbReference>
<feature type="region of interest" description="Disordered" evidence="1">
    <location>
        <begin position="1"/>
        <end position="29"/>
    </location>
</feature>
<evidence type="ECO:0000256" key="1">
    <source>
        <dbReference type="SAM" id="MobiDB-lite"/>
    </source>
</evidence>
<dbReference type="Proteomes" id="UP001215598">
    <property type="component" value="Unassembled WGS sequence"/>
</dbReference>
<feature type="compositionally biased region" description="Polar residues" evidence="1">
    <location>
        <begin position="60"/>
        <end position="74"/>
    </location>
</feature>
<keyword evidence="3" id="KW-1185">Reference proteome</keyword>
<proteinExistence type="predicted"/>
<evidence type="ECO:0000313" key="2">
    <source>
        <dbReference type="EMBL" id="KAJ7721764.1"/>
    </source>
</evidence>